<name>A0A3M6UKG3_POCDA</name>
<dbReference type="Gene3D" id="1.20.1070.10">
    <property type="entry name" value="Rhodopsin 7-helix transmembrane proteins"/>
    <property type="match status" value="1"/>
</dbReference>
<organism evidence="11 12">
    <name type="scientific">Pocillopora damicornis</name>
    <name type="common">Cauliflower coral</name>
    <name type="synonym">Millepora damicornis</name>
    <dbReference type="NCBI Taxonomy" id="46731"/>
    <lineage>
        <taxon>Eukaryota</taxon>
        <taxon>Metazoa</taxon>
        <taxon>Cnidaria</taxon>
        <taxon>Anthozoa</taxon>
        <taxon>Hexacorallia</taxon>
        <taxon>Scleractinia</taxon>
        <taxon>Astrocoeniina</taxon>
        <taxon>Pocilloporidae</taxon>
        <taxon>Pocillopora</taxon>
    </lineage>
</organism>
<dbReference type="SUPFAM" id="SSF81321">
    <property type="entry name" value="Family A G protein-coupled receptor-like"/>
    <property type="match status" value="1"/>
</dbReference>
<keyword evidence="2 8" id="KW-0812">Transmembrane</keyword>
<evidence type="ECO:0000256" key="2">
    <source>
        <dbReference type="ARBA" id="ARBA00022692"/>
    </source>
</evidence>
<proteinExistence type="inferred from homology"/>
<dbReference type="STRING" id="46731.A0A3M6UKG3"/>
<evidence type="ECO:0000256" key="1">
    <source>
        <dbReference type="ARBA" id="ARBA00004141"/>
    </source>
</evidence>
<keyword evidence="3 9" id="KW-1133">Transmembrane helix</keyword>
<feature type="transmembrane region" description="Helical" evidence="9">
    <location>
        <begin position="181"/>
        <end position="209"/>
    </location>
</feature>
<evidence type="ECO:0000313" key="12">
    <source>
        <dbReference type="Proteomes" id="UP000275408"/>
    </source>
</evidence>
<keyword evidence="6 8" id="KW-0675">Receptor</keyword>
<feature type="transmembrane region" description="Helical" evidence="9">
    <location>
        <begin position="275"/>
        <end position="299"/>
    </location>
</feature>
<evidence type="ECO:0000256" key="5">
    <source>
        <dbReference type="ARBA" id="ARBA00023136"/>
    </source>
</evidence>
<dbReference type="AlphaFoldDB" id="A0A3M6UKG3"/>
<keyword evidence="12" id="KW-1185">Reference proteome</keyword>
<comment type="caution">
    <text evidence="11">The sequence shown here is derived from an EMBL/GenBank/DDBJ whole genome shotgun (WGS) entry which is preliminary data.</text>
</comment>
<dbReference type="PANTHER" id="PTHR45695:SF9">
    <property type="entry name" value="LEUCOKININ RECEPTOR"/>
    <property type="match status" value="1"/>
</dbReference>
<comment type="similarity">
    <text evidence="8">Belongs to the G-protein coupled receptor 1 family.</text>
</comment>
<feature type="domain" description="G-protein coupled receptors family 1 profile" evidence="10">
    <location>
        <begin position="34"/>
        <end position="296"/>
    </location>
</feature>
<evidence type="ECO:0000259" key="10">
    <source>
        <dbReference type="PROSITE" id="PS50262"/>
    </source>
</evidence>
<evidence type="ECO:0000256" key="9">
    <source>
        <dbReference type="SAM" id="Phobius"/>
    </source>
</evidence>
<reference evidence="11 12" key="1">
    <citation type="journal article" date="2018" name="Sci. Rep.">
        <title>Comparative analysis of the Pocillopora damicornis genome highlights role of immune system in coral evolution.</title>
        <authorList>
            <person name="Cunning R."/>
            <person name="Bay R.A."/>
            <person name="Gillette P."/>
            <person name="Baker A.C."/>
            <person name="Traylor-Knowles N."/>
        </authorList>
    </citation>
    <scope>NUCLEOTIDE SEQUENCE [LARGE SCALE GENOMIC DNA]</scope>
    <source>
        <strain evidence="11">RSMAS</strain>
        <tissue evidence="11">Whole animal</tissue>
    </source>
</reference>
<dbReference type="Proteomes" id="UP000275408">
    <property type="component" value="Unassembled WGS sequence"/>
</dbReference>
<evidence type="ECO:0000256" key="6">
    <source>
        <dbReference type="ARBA" id="ARBA00023170"/>
    </source>
</evidence>
<feature type="transmembrane region" description="Helical" evidence="9">
    <location>
        <begin position="55"/>
        <end position="73"/>
    </location>
</feature>
<dbReference type="CDD" id="cd00637">
    <property type="entry name" value="7tm_classA_rhodopsin-like"/>
    <property type="match status" value="1"/>
</dbReference>
<accession>A0A3M6UKG3</accession>
<evidence type="ECO:0000313" key="11">
    <source>
        <dbReference type="EMBL" id="RMX54059.1"/>
    </source>
</evidence>
<dbReference type="PRINTS" id="PR00237">
    <property type="entry name" value="GPCRRHODOPSN"/>
</dbReference>
<feature type="transmembrane region" description="Helical" evidence="9">
    <location>
        <begin position="135"/>
        <end position="156"/>
    </location>
</feature>
<keyword evidence="4 8" id="KW-0297">G-protein coupled receptor</keyword>
<sequence>MLEANATAISPEPAPLKWTLRLLYIFVFVVGIAGNVIVCAAVLKRKRLRTSNNLFTFNLGCADLIVVTIYVPTQMTAFENEHNWALGDIMCRIAYIIIPLCLSASIGSLLAITVNRYRAITSPLTAKLTERGIQGIITGIWVTSLVIALPIIFVAGEERSSSGQVYCSEPGWPEDSVIDNVYWISIFFLQYITPLVFICVLSTIAACKLRSDVLFNTKRESLVITKAVRKRMQQGTKITKMLFALVIIYAICMLPQHVVYFWMEFGNLNQMEFKMYIFRFSNVFPMANCALNPIAYGTLNKEFKMVFKGLLKRKWNYKSTICFRWNEDQYGEDIIEEKGNSVISLKIGKKNLSQNSDRQPMIFRTICRPIRLATR</sequence>
<dbReference type="InterPro" id="IPR000276">
    <property type="entry name" value="GPCR_Rhodpsn"/>
</dbReference>
<evidence type="ECO:0000256" key="3">
    <source>
        <dbReference type="ARBA" id="ARBA00022989"/>
    </source>
</evidence>
<evidence type="ECO:0000256" key="4">
    <source>
        <dbReference type="ARBA" id="ARBA00023040"/>
    </source>
</evidence>
<keyword evidence="5 9" id="KW-0472">Membrane</keyword>
<protein>
    <recommendedName>
        <fullName evidence="10">G-protein coupled receptors family 1 profile domain-containing protein</fullName>
    </recommendedName>
</protein>
<dbReference type="GO" id="GO:0005886">
    <property type="term" value="C:plasma membrane"/>
    <property type="evidence" value="ECO:0007669"/>
    <property type="project" value="TreeGrafter"/>
</dbReference>
<dbReference type="PROSITE" id="PS00237">
    <property type="entry name" value="G_PROTEIN_RECEP_F1_1"/>
    <property type="match status" value="1"/>
</dbReference>
<feature type="transmembrane region" description="Helical" evidence="9">
    <location>
        <begin position="22"/>
        <end position="43"/>
    </location>
</feature>
<dbReference type="PROSITE" id="PS50262">
    <property type="entry name" value="G_PROTEIN_RECEP_F1_2"/>
    <property type="match status" value="1"/>
</dbReference>
<dbReference type="OrthoDB" id="10053194at2759"/>
<dbReference type="EMBL" id="RCHS01001332">
    <property type="protein sequence ID" value="RMX54059.1"/>
    <property type="molecule type" value="Genomic_DNA"/>
</dbReference>
<feature type="transmembrane region" description="Helical" evidence="9">
    <location>
        <begin position="241"/>
        <end position="263"/>
    </location>
</feature>
<gene>
    <name evidence="11" type="ORF">pdam_00013148</name>
</gene>
<feature type="transmembrane region" description="Helical" evidence="9">
    <location>
        <begin position="93"/>
        <end position="114"/>
    </location>
</feature>
<dbReference type="GO" id="GO:0004930">
    <property type="term" value="F:G protein-coupled receptor activity"/>
    <property type="evidence" value="ECO:0007669"/>
    <property type="project" value="UniProtKB-KW"/>
</dbReference>
<dbReference type="PANTHER" id="PTHR45695">
    <property type="entry name" value="LEUCOKININ RECEPTOR-RELATED"/>
    <property type="match status" value="1"/>
</dbReference>
<evidence type="ECO:0000256" key="8">
    <source>
        <dbReference type="RuleBase" id="RU000688"/>
    </source>
</evidence>
<evidence type="ECO:0000256" key="7">
    <source>
        <dbReference type="ARBA" id="ARBA00023224"/>
    </source>
</evidence>
<keyword evidence="7 8" id="KW-0807">Transducer</keyword>
<comment type="subcellular location">
    <subcellularLocation>
        <location evidence="1">Membrane</location>
        <topology evidence="1">Multi-pass membrane protein</topology>
    </subcellularLocation>
</comment>
<dbReference type="InterPro" id="IPR017452">
    <property type="entry name" value="GPCR_Rhodpsn_7TM"/>
</dbReference>
<dbReference type="Pfam" id="PF00001">
    <property type="entry name" value="7tm_1"/>
    <property type="match status" value="1"/>
</dbReference>